<reference evidence="2 3" key="1">
    <citation type="submission" date="2019-04" db="EMBL/GenBank/DDBJ databases">
        <authorList>
            <person name="Feng G."/>
            <person name="Zhang J."/>
            <person name="Zhu H."/>
        </authorList>
    </citation>
    <scope>NUCLEOTIDE SEQUENCE [LARGE SCALE GENOMIC DNA]</scope>
    <source>
        <strain evidence="2 3">JCM 19491</strain>
    </source>
</reference>
<accession>A0A4Z0MIT8</accession>
<feature type="chain" id="PRO_5021267719" description="DUF1571 domain-containing protein" evidence="1">
    <location>
        <begin position="22"/>
        <end position="290"/>
    </location>
</feature>
<evidence type="ECO:0000313" key="3">
    <source>
        <dbReference type="Proteomes" id="UP000298284"/>
    </source>
</evidence>
<evidence type="ECO:0000313" key="2">
    <source>
        <dbReference type="EMBL" id="TGD79379.1"/>
    </source>
</evidence>
<dbReference type="AlphaFoldDB" id="A0A4Z0MIT8"/>
<keyword evidence="3" id="KW-1185">Reference proteome</keyword>
<dbReference type="EMBL" id="SRKZ01000004">
    <property type="protein sequence ID" value="TGD79379.1"/>
    <property type="molecule type" value="Genomic_DNA"/>
</dbReference>
<comment type="caution">
    <text evidence="2">The sequence shown here is derived from an EMBL/GenBank/DDBJ whole genome shotgun (WGS) entry which is preliminary data.</text>
</comment>
<gene>
    <name evidence="2" type="ORF">EU557_14180</name>
</gene>
<protein>
    <recommendedName>
        <fullName evidence="4">DUF1571 domain-containing protein</fullName>
    </recommendedName>
</protein>
<name>A0A4Z0MIT8_9BACT</name>
<dbReference type="Proteomes" id="UP000298284">
    <property type="component" value="Unassembled WGS sequence"/>
</dbReference>
<keyword evidence="1" id="KW-0732">Signal</keyword>
<organism evidence="2 3">
    <name type="scientific">Hymenobacter wooponensis</name>
    <dbReference type="NCBI Taxonomy" id="1525360"/>
    <lineage>
        <taxon>Bacteria</taxon>
        <taxon>Pseudomonadati</taxon>
        <taxon>Bacteroidota</taxon>
        <taxon>Cytophagia</taxon>
        <taxon>Cytophagales</taxon>
        <taxon>Hymenobacteraceae</taxon>
        <taxon>Hymenobacter</taxon>
    </lineage>
</organism>
<evidence type="ECO:0000256" key="1">
    <source>
        <dbReference type="SAM" id="SignalP"/>
    </source>
</evidence>
<evidence type="ECO:0008006" key="4">
    <source>
        <dbReference type="Google" id="ProtNLM"/>
    </source>
</evidence>
<feature type="signal peptide" evidence="1">
    <location>
        <begin position="1"/>
        <end position="21"/>
    </location>
</feature>
<proteinExistence type="predicted"/>
<sequence length="290" mass="32263">MKYSCLIAVLCSLGGWQQATAQTTKTQLLAQEILREGLALYESERASWIATDLLMARQPDMTGVVGYLTYAHQDSISTIFLHQAPDKQAIAVKYGFTFARTSILPATGRNISARPVSAREERLFALRLLVMDELQSHKLLKSAYGFPENTRPNVVILDDNQAARAYVLTGPQEGGVLPIGNDFLMSFTSAGKLSKIERLHNSYIPMRVPEGGQTIEAGMHSHLPAHPYITPTDICSLLLYQDALPAKQHLVMSNEYVSIFDLPKRQLTFLTRKAFDKITKDQQKSHSPGE</sequence>